<feature type="compositionally biased region" description="Basic and acidic residues" evidence="7">
    <location>
        <begin position="57"/>
        <end position="73"/>
    </location>
</feature>
<keyword evidence="9" id="KW-1185">Reference proteome</keyword>
<evidence type="ECO:0000313" key="9">
    <source>
        <dbReference type="Proteomes" id="UP000297703"/>
    </source>
</evidence>
<dbReference type="InterPro" id="IPR029177">
    <property type="entry name" value="INF_lambda"/>
</dbReference>
<evidence type="ECO:0000256" key="5">
    <source>
        <dbReference type="ARBA" id="ARBA00022729"/>
    </source>
</evidence>
<comment type="subcellular location">
    <subcellularLocation>
        <location evidence="1">Secreted</location>
    </subcellularLocation>
</comment>
<gene>
    <name evidence="8" type="ORF">DR999_PMT03035</name>
</gene>
<dbReference type="GO" id="GO:0005615">
    <property type="term" value="C:extracellular space"/>
    <property type="evidence" value="ECO:0007669"/>
    <property type="project" value="UniProtKB-KW"/>
</dbReference>
<protein>
    <submittedName>
        <fullName evidence="8">Platelet-activating factor acetylhydrolase 2, cytoplasmic</fullName>
    </submittedName>
</protein>
<reference evidence="8 9" key="1">
    <citation type="submission" date="2019-04" db="EMBL/GenBank/DDBJ databases">
        <title>Draft genome of the big-headed turtle Platysternon megacephalum.</title>
        <authorList>
            <person name="Gong S."/>
        </authorList>
    </citation>
    <scope>NUCLEOTIDE SEQUENCE [LARGE SCALE GENOMIC DNA]</scope>
    <source>
        <strain evidence="8">DO16091913</strain>
        <tissue evidence="8">Muscle</tissue>
    </source>
</reference>
<dbReference type="AlphaFoldDB" id="A0A4D9ESL7"/>
<dbReference type="Gene3D" id="1.20.1250.60">
    <property type="entry name" value="Interferon lambda"/>
    <property type="match status" value="2"/>
</dbReference>
<feature type="region of interest" description="Disordered" evidence="7">
    <location>
        <begin position="23"/>
        <end position="110"/>
    </location>
</feature>
<evidence type="ECO:0000313" key="8">
    <source>
        <dbReference type="EMBL" id="TFK13549.1"/>
    </source>
</evidence>
<feature type="compositionally biased region" description="Basic residues" evidence="7">
    <location>
        <begin position="85"/>
        <end position="100"/>
    </location>
</feature>
<name>A0A4D9ESL7_9SAUR</name>
<dbReference type="PANTHER" id="PTHR31943">
    <property type="entry name" value="INTERLEUKIN-28 AND 29"/>
    <property type="match status" value="1"/>
</dbReference>
<sequence length="392" mass="45524">MSCIFRDINFISRNKERAFWYKSKSHGEEKPHSEPRERQSSPGTQEATKATSQQIHGKKEPFGIKARAMEKKNHIQSQESGKAALGHKRQLKQHHSKYTARKPQIGTGHFTDSVSPAATCSRFNNVLRNRKMVNVGYEVLFALAVWTMTTEAFPKGAQRTKCHPTKYKSLPPRELEAFKKAKDKFEDIMLLSDRKCSTRIFHRNWEVKELSVHDRVILVEKELDFTTNVLENVEDPSLSKLLSRPLEILTQIRGDLRGCTRQTHSHRHSRRLNNWLQNFHESKETVHDRVILVKEELHLVIDVLENFGDPSLSEQLTRPLEILRQIREDLKSYARHQPDAHRRSGRLTSWLQKFHTAKKMETPGCLEASVVLNLFRLLNEDLKCTAYMESCT</sequence>
<comment type="caution">
    <text evidence="8">The sequence shown here is derived from an EMBL/GenBank/DDBJ whole genome shotgun (WGS) entry which is preliminary data.</text>
</comment>
<proteinExistence type="inferred from homology"/>
<dbReference type="Proteomes" id="UP000297703">
    <property type="component" value="Unassembled WGS sequence"/>
</dbReference>
<keyword evidence="6" id="KW-0051">Antiviral defense</keyword>
<evidence type="ECO:0000256" key="7">
    <source>
        <dbReference type="SAM" id="MobiDB-lite"/>
    </source>
</evidence>
<evidence type="ECO:0000256" key="6">
    <source>
        <dbReference type="ARBA" id="ARBA00023118"/>
    </source>
</evidence>
<evidence type="ECO:0000256" key="3">
    <source>
        <dbReference type="ARBA" id="ARBA00022514"/>
    </source>
</evidence>
<dbReference type="EMBL" id="QXTE01000015">
    <property type="protein sequence ID" value="TFK13549.1"/>
    <property type="molecule type" value="Genomic_DNA"/>
</dbReference>
<keyword evidence="8" id="KW-0378">Hydrolase</keyword>
<dbReference type="STRING" id="55544.A0A4D9ESL7"/>
<dbReference type="GO" id="GO:0005125">
    <property type="term" value="F:cytokine activity"/>
    <property type="evidence" value="ECO:0007669"/>
    <property type="project" value="UniProtKB-KW"/>
</dbReference>
<accession>A0A4D9ESL7</accession>
<organism evidence="8 9">
    <name type="scientific">Platysternon megacephalum</name>
    <name type="common">big-headed turtle</name>
    <dbReference type="NCBI Taxonomy" id="55544"/>
    <lineage>
        <taxon>Eukaryota</taxon>
        <taxon>Metazoa</taxon>
        <taxon>Chordata</taxon>
        <taxon>Craniata</taxon>
        <taxon>Vertebrata</taxon>
        <taxon>Euteleostomi</taxon>
        <taxon>Archelosauria</taxon>
        <taxon>Testudinata</taxon>
        <taxon>Testudines</taxon>
        <taxon>Cryptodira</taxon>
        <taxon>Durocryptodira</taxon>
        <taxon>Testudinoidea</taxon>
        <taxon>Platysternidae</taxon>
        <taxon>Platysternon</taxon>
    </lineage>
</organism>
<evidence type="ECO:0000256" key="2">
    <source>
        <dbReference type="ARBA" id="ARBA00008717"/>
    </source>
</evidence>
<feature type="compositionally biased region" description="Polar residues" evidence="7">
    <location>
        <begin position="40"/>
        <end position="55"/>
    </location>
</feature>
<evidence type="ECO:0000256" key="4">
    <source>
        <dbReference type="ARBA" id="ARBA00022525"/>
    </source>
</evidence>
<dbReference type="GO" id="GO:0045087">
    <property type="term" value="P:innate immune response"/>
    <property type="evidence" value="ECO:0007669"/>
    <property type="project" value="TreeGrafter"/>
</dbReference>
<dbReference type="OrthoDB" id="9897984at2759"/>
<dbReference type="Pfam" id="PF15177">
    <property type="entry name" value="IL28A"/>
    <property type="match status" value="2"/>
</dbReference>
<keyword evidence="3" id="KW-0202">Cytokine</keyword>
<keyword evidence="4" id="KW-0964">Secreted</keyword>
<dbReference type="GO" id="GO:0051607">
    <property type="term" value="P:defense response to virus"/>
    <property type="evidence" value="ECO:0007669"/>
    <property type="project" value="UniProtKB-KW"/>
</dbReference>
<dbReference type="InterPro" id="IPR038326">
    <property type="entry name" value="IFN-lambda_sf"/>
</dbReference>
<reference evidence="8 9" key="2">
    <citation type="submission" date="2019-04" db="EMBL/GenBank/DDBJ databases">
        <title>The genome sequence of big-headed turtle.</title>
        <authorList>
            <person name="Gong S."/>
        </authorList>
    </citation>
    <scope>NUCLEOTIDE SEQUENCE [LARGE SCALE GENOMIC DNA]</scope>
    <source>
        <strain evidence="8">DO16091913</strain>
        <tissue evidence="8">Muscle</tissue>
    </source>
</reference>
<dbReference type="GO" id="GO:0050778">
    <property type="term" value="P:positive regulation of immune response"/>
    <property type="evidence" value="ECO:0007669"/>
    <property type="project" value="InterPro"/>
</dbReference>
<feature type="compositionally biased region" description="Basic and acidic residues" evidence="7">
    <location>
        <begin position="23"/>
        <end position="39"/>
    </location>
</feature>
<dbReference type="GO" id="GO:0016787">
    <property type="term" value="F:hydrolase activity"/>
    <property type="evidence" value="ECO:0007669"/>
    <property type="project" value="UniProtKB-KW"/>
</dbReference>
<dbReference type="PANTHER" id="PTHR31943:SF1">
    <property type="entry name" value="INTERFERON LAMBDA-2-RELATED"/>
    <property type="match status" value="1"/>
</dbReference>
<evidence type="ECO:0000256" key="1">
    <source>
        <dbReference type="ARBA" id="ARBA00004613"/>
    </source>
</evidence>
<dbReference type="GO" id="GO:0007259">
    <property type="term" value="P:cell surface receptor signaling pathway via JAK-STAT"/>
    <property type="evidence" value="ECO:0007669"/>
    <property type="project" value="InterPro"/>
</dbReference>
<comment type="similarity">
    <text evidence="2">Belongs to the lambda interferon family.</text>
</comment>
<keyword evidence="5" id="KW-0732">Signal</keyword>